<keyword evidence="3" id="KW-1185">Reference proteome</keyword>
<feature type="region of interest" description="Disordered" evidence="1">
    <location>
        <begin position="45"/>
        <end position="77"/>
    </location>
</feature>
<feature type="compositionally biased region" description="Polar residues" evidence="1">
    <location>
        <begin position="52"/>
        <end position="77"/>
    </location>
</feature>
<evidence type="ECO:0000313" key="3">
    <source>
        <dbReference type="Proteomes" id="UP000324897"/>
    </source>
</evidence>
<evidence type="ECO:0000313" key="2">
    <source>
        <dbReference type="EMBL" id="TVU11599.1"/>
    </source>
</evidence>
<comment type="caution">
    <text evidence="2">The sequence shown here is derived from an EMBL/GenBank/DDBJ whole genome shotgun (WGS) entry which is preliminary data.</text>
</comment>
<dbReference type="Proteomes" id="UP000324897">
    <property type="component" value="Chromosome 3"/>
</dbReference>
<dbReference type="EMBL" id="RWGY01000039">
    <property type="protein sequence ID" value="TVU11599.1"/>
    <property type="molecule type" value="Genomic_DNA"/>
</dbReference>
<dbReference type="Gramene" id="TVU11599">
    <property type="protein sequence ID" value="TVU11599"/>
    <property type="gene ID" value="EJB05_45193"/>
</dbReference>
<feature type="region of interest" description="Disordered" evidence="1">
    <location>
        <begin position="106"/>
        <end position="161"/>
    </location>
</feature>
<organism evidence="2 3">
    <name type="scientific">Eragrostis curvula</name>
    <name type="common">weeping love grass</name>
    <dbReference type="NCBI Taxonomy" id="38414"/>
    <lineage>
        <taxon>Eukaryota</taxon>
        <taxon>Viridiplantae</taxon>
        <taxon>Streptophyta</taxon>
        <taxon>Embryophyta</taxon>
        <taxon>Tracheophyta</taxon>
        <taxon>Spermatophyta</taxon>
        <taxon>Magnoliopsida</taxon>
        <taxon>Liliopsida</taxon>
        <taxon>Poales</taxon>
        <taxon>Poaceae</taxon>
        <taxon>PACMAD clade</taxon>
        <taxon>Chloridoideae</taxon>
        <taxon>Eragrostideae</taxon>
        <taxon>Eragrostidinae</taxon>
        <taxon>Eragrostis</taxon>
    </lineage>
</organism>
<sequence length="375" mass="39663">MATEIMPQGVGAVPDIQTPKLYCKNVSSSEISCLNQSSVLVTSRLPKPDSLSIPSSEVESKGQEPNTMQNESVEPATSNKISMELSENKMVLECSVDVKTKVMEHGAADRSLKPSSTVHKDEDVANANGSGRLIKRSETGERGISSRYRPSSSSDVSDESSYDGGVGLLDLVLLFTGEGDSGGVGSAVATVVTSLLSQIILTSQYSVLHGVDINPLEFCSCNFATDPNPNCIVTNQDEHHELVVGAKSDESMRLLTWRGDGGDHGEDVHEVDEGPRLGEPPQRPRQRRHARPALADRHVHVVGGGGCATAALCVRRGGGGAMPRPFLRLQLLDLPRAAAAAVVVIARQLTAAVLGCCLGHVVARLGVTTGATRRS</sequence>
<reference evidence="2 3" key="1">
    <citation type="journal article" date="2019" name="Sci. Rep.">
        <title>A high-quality genome of Eragrostis curvula grass provides insights into Poaceae evolution and supports new strategies to enhance forage quality.</title>
        <authorList>
            <person name="Carballo J."/>
            <person name="Santos B.A.C.M."/>
            <person name="Zappacosta D."/>
            <person name="Garbus I."/>
            <person name="Selva J.P."/>
            <person name="Gallo C.A."/>
            <person name="Diaz A."/>
            <person name="Albertini E."/>
            <person name="Caccamo M."/>
            <person name="Echenique V."/>
        </authorList>
    </citation>
    <scope>NUCLEOTIDE SEQUENCE [LARGE SCALE GENOMIC DNA]</scope>
    <source>
        <strain evidence="3">cv. Victoria</strain>
        <tissue evidence="2">Leaf</tissue>
    </source>
</reference>
<feature type="non-terminal residue" evidence="2">
    <location>
        <position position="1"/>
    </location>
</feature>
<dbReference type="AlphaFoldDB" id="A0A5J9TJN7"/>
<feature type="compositionally biased region" description="Basic and acidic residues" evidence="1">
    <location>
        <begin position="106"/>
        <end position="123"/>
    </location>
</feature>
<feature type="compositionally biased region" description="Basic and acidic residues" evidence="1">
    <location>
        <begin position="260"/>
        <end position="276"/>
    </location>
</feature>
<accession>A0A5J9TJN7</accession>
<evidence type="ECO:0000256" key="1">
    <source>
        <dbReference type="SAM" id="MobiDB-lite"/>
    </source>
</evidence>
<name>A0A5J9TJN7_9POAL</name>
<proteinExistence type="predicted"/>
<protein>
    <submittedName>
        <fullName evidence="2">Uncharacterized protein</fullName>
    </submittedName>
</protein>
<gene>
    <name evidence="2" type="ORF">EJB05_45193</name>
</gene>
<feature type="region of interest" description="Disordered" evidence="1">
    <location>
        <begin position="259"/>
        <end position="292"/>
    </location>
</feature>
<feature type="compositionally biased region" description="Low complexity" evidence="1">
    <location>
        <begin position="145"/>
        <end position="155"/>
    </location>
</feature>